<sequence>MTTAIAAIATTAAPIATIASPSIASDGRRPLGAAELALESLWLRRRELTQQIHAAAAIWHAIDDAPGCTREAAEKAVTDYEDTTRPILETIWLIEAEIERLPASINKAGALLLLSLNELASGAEETPDDLNHEAEMAIRALEALAPALAGAVAEDAADVLSHRDRAICEAIYYA</sequence>
<gene>
    <name evidence="1" type="ORF">DNX69_07605</name>
</gene>
<protein>
    <submittedName>
        <fullName evidence="1">Uncharacterized protein</fullName>
    </submittedName>
</protein>
<dbReference type="Proteomes" id="UP000248134">
    <property type="component" value="Unassembled WGS sequence"/>
</dbReference>
<dbReference type="AlphaFoldDB" id="A0A323UKL5"/>
<evidence type="ECO:0000313" key="1">
    <source>
        <dbReference type="EMBL" id="PZA12747.1"/>
    </source>
</evidence>
<reference evidence="1 2" key="1">
    <citation type="submission" date="2018-06" db="EMBL/GenBank/DDBJ databases">
        <title>Draft Whole-Genome Sequence of the purple photosynthetic bacterium Rhodospeudomonas palustris XCP.</title>
        <authorList>
            <person name="Rayyan A."/>
            <person name="Meyer T.E."/>
            <person name="Kyndt J.A."/>
        </authorList>
    </citation>
    <scope>NUCLEOTIDE SEQUENCE [LARGE SCALE GENOMIC DNA]</scope>
    <source>
        <strain evidence="1 2">XCP</strain>
    </source>
</reference>
<accession>A0A323UKL5</accession>
<dbReference type="EMBL" id="QKQS01000012">
    <property type="protein sequence ID" value="PZA12747.1"/>
    <property type="molecule type" value="Genomic_DNA"/>
</dbReference>
<proteinExistence type="predicted"/>
<evidence type="ECO:0000313" key="2">
    <source>
        <dbReference type="Proteomes" id="UP000248134"/>
    </source>
</evidence>
<organism evidence="1 2">
    <name type="scientific">Rhodopseudomonas palustris</name>
    <dbReference type="NCBI Taxonomy" id="1076"/>
    <lineage>
        <taxon>Bacteria</taxon>
        <taxon>Pseudomonadati</taxon>
        <taxon>Pseudomonadota</taxon>
        <taxon>Alphaproteobacteria</taxon>
        <taxon>Hyphomicrobiales</taxon>
        <taxon>Nitrobacteraceae</taxon>
        <taxon>Rhodopseudomonas</taxon>
    </lineage>
</organism>
<comment type="caution">
    <text evidence="1">The sequence shown here is derived from an EMBL/GenBank/DDBJ whole genome shotgun (WGS) entry which is preliminary data.</text>
</comment>
<name>A0A323UKL5_RHOPL</name>
<dbReference type="RefSeq" id="WP_110785403.1">
    <property type="nucleotide sequence ID" value="NZ_QKQS01000012.1"/>
</dbReference>